<protein>
    <recommendedName>
        <fullName evidence="7">DNA translocase FtsK 4TM region domain-containing protein</fullName>
    </recommendedName>
</protein>
<evidence type="ECO:0000256" key="5">
    <source>
        <dbReference type="ARBA" id="ARBA00023136"/>
    </source>
</evidence>
<gene>
    <name evidence="8" type="ORF">METZ01_LOCUS358557</name>
</gene>
<evidence type="ECO:0000256" key="4">
    <source>
        <dbReference type="ARBA" id="ARBA00022989"/>
    </source>
</evidence>
<evidence type="ECO:0000256" key="1">
    <source>
        <dbReference type="ARBA" id="ARBA00004651"/>
    </source>
</evidence>
<proteinExistence type="predicted"/>
<dbReference type="EMBL" id="UINC01126916">
    <property type="protein sequence ID" value="SVD05703.1"/>
    <property type="molecule type" value="Genomic_DNA"/>
</dbReference>
<keyword evidence="5 6" id="KW-0472">Membrane</keyword>
<feature type="transmembrane region" description="Helical" evidence="6">
    <location>
        <begin position="168"/>
        <end position="185"/>
    </location>
</feature>
<feature type="domain" description="DNA translocase FtsK 4TM region" evidence="7">
    <location>
        <begin position="26"/>
        <end position="186"/>
    </location>
</feature>
<keyword evidence="4 6" id="KW-1133">Transmembrane helix</keyword>
<name>A0A382S738_9ZZZZ</name>
<sequence length="228" mass="26307">MIQSELNVLEKMNSQILTNINSFLRKRLIESLGTLLVFTGIFLLAIIISYSPDDPNFIYTPENVEINNIGGFYGSVISDFFLQSLGLISILFVFNLLSWGFTLINEKIINNFTTKIFFTFVYLIFGTTVLNIFYNSSFWLIDNGNGGFVGRTIKENIYYFTPLIENQYVIFGLILLTIVSFILSLSLKLNEILMFLFFPLTVVKKIFYLLRKKNTNVNLNISDNYTEF</sequence>
<feature type="transmembrane region" description="Helical" evidence="6">
    <location>
        <begin position="192"/>
        <end position="210"/>
    </location>
</feature>
<accession>A0A382S738</accession>
<evidence type="ECO:0000256" key="3">
    <source>
        <dbReference type="ARBA" id="ARBA00022692"/>
    </source>
</evidence>
<evidence type="ECO:0000259" key="7">
    <source>
        <dbReference type="Pfam" id="PF13491"/>
    </source>
</evidence>
<feature type="transmembrane region" description="Helical" evidence="6">
    <location>
        <begin position="116"/>
        <end position="134"/>
    </location>
</feature>
<feature type="transmembrane region" description="Helical" evidence="6">
    <location>
        <begin position="32"/>
        <end position="51"/>
    </location>
</feature>
<dbReference type="InterPro" id="IPR025199">
    <property type="entry name" value="FtsK_4TM"/>
</dbReference>
<organism evidence="8">
    <name type="scientific">marine metagenome</name>
    <dbReference type="NCBI Taxonomy" id="408172"/>
    <lineage>
        <taxon>unclassified sequences</taxon>
        <taxon>metagenomes</taxon>
        <taxon>ecological metagenomes</taxon>
    </lineage>
</organism>
<keyword evidence="3 6" id="KW-0812">Transmembrane</keyword>
<reference evidence="8" key="1">
    <citation type="submission" date="2018-05" db="EMBL/GenBank/DDBJ databases">
        <authorList>
            <person name="Lanie J.A."/>
            <person name="Ng W.-L."/>
            <person name="Kazmierczak K.M."/>
            <person name="Andrzejewski T.M."/>
            <person name="Davidsen T.M."/>
            <person name="Wayne K.J."/>
            <person name="Tettelin H."/>
            <person name="Glass J.I."/>
            <person name="Rusch D."/>
            <person name="Podicherti R."/>
            <person name="Tsui H.-C.T."/>
            <person name="Winkler M.E."/>
        </authorList>
    </citation>
    <scope>NUCLEOTIDE SEQUENCE</scope>
</reference>
<dbReference type="AlphaFoldDB" id="A0A382S738"/>
<feature type="transmembrane region" description="Helical" evidence="6">
    <location>
        <begin position="80"/>
        <end position="104"/>
    </location>
</feature>
<feature type="non-terminal residue" evidence="8">
    <location>
        <position position="228"/>
    </location>
</feature>
<evidence type="ECO:0000256" key="6">
    <source>
        <dbReference type="SAM" id="Phobius"/>
    </source>
</evidence>
<evidence type="ECO:0000313" key="8">
    <source>
        <dbReference type="EMBL" id="SVD05703.1"/>
    </source>
</evidence>
<dbReference type="Pfam" id="PF13491">
    <property type="entry name" value="FtsK_4TM"/>
    <property type="match status" value="1"/>
</dbReference>
<evidence type="ECO:0000256" key="2">
    <source>
        <dbReference type="ARBA" id="ARBA00022475"/>
    </source>
</evidence>
<comment type="subcellular location">
    <subcellularLocation>
        <location evidence="1">Cell membrane</location>
        <topology evidence="1">Multi-pass membrane protein</topology>
    </subcellularLocation>
</comment>
<keyword evidence="2" id="KW-1003">Cell membrane</keyword>
<dbReference type="GO" id="GO:0005886">
    <property type="term" value="C:plasma membrane"/>
    <property type="evidence" value="ECO:0007669"/>
    <property type="project" value="UniProtKB-SubCell"/>
</dbReference>